<dbReference type="AlphaFoldDB" id="A0ABD3BP78"/>
<sequence length="42" mass="4738">MDDFRSGDWMVIRGCGQGSKLEGSVGIMLVDFRWVFSVVTVR</sequence>
<proteinExistence type="predicted"/>
<keyword evidence="2" id="KW-1185">Reference proteome</keyword>
<gene>
    <name evidence="1" type="ORF">CASFOL_037237</name>
</gene>
<dbReference type="Proteomes" id="UP001632038">
    <property type="component" value="Unassembled WGS sequence"/>
</dbReference>
<evidence type="ECO:0000313" key="2">
    <source>
        <dbReference type="Proteomes" id="UP001632038"/>
    </source>
</evidence>
<organism evidence="1 2">
    <name type="scientific">Castilleja foliolosa</name>
    <dbReference type="NCBI Taxonomy" id="1961234"/>
    <lineage>
        <taxon>Eukaryota</taxon>
        <taxon>Viridiplantae</taxon>
        <taxon>Streptophyta</taxon>
        <taxon>Embryophyta</taxon>
        <taxon>Tracheophyta</taxon>
        <taxon>Spermatophyta</taxon>
        <taxon>Magnoliopsida</taxon>
        <taxon>eudicotyledons</taxon>
        <taxon>Gunneridae</taxon>
        <taxon>Pentapetalae</taxon>
        <taxon>asterids</taxon>
        <taxon>lamiids</taxon>
        <taxon>Lamiales</taxon>
        <taxon>Orobanchaceae</taxon>
        <taxon>Pedicularideae</taxon>
        <taxon>Castillejinae</taxon>
        <taxon>Castilleja</taxon>
    </lineage>
</organism>
<name>A0ABD3BP78_9LAMI</name>
<protein>
    <submittedName>
        <fullName evidence="1">Uncharacterized protein</fullName>
    </submittedName>
</protein>
<dbReference type="EMBL" id="JAVIJP010000070">
    <property type="protein sequence ID" value="KAL3619009.1"/>
    <property type="molecule type" value="Genomic_DNA"/>
</dbReference>
<reference evidence="2" key="1">
    <citation type="journal article" date="2024" name="IScience">
        <title>Strigolactones Initiate the Formation of Haustorium-like Structures in Castilleja.</title>
        <authorList>
            <person name="Buerger M."/>
            <person name="Peterson D."/>
            <person name="Chory J."/>
        </authorList>
    </citation>
    <scope>NUCLEOTIDE SEQUENCE [LARGE SCALE GENOMIC DNA]</scope>
</reference>
<comment type="caution">
    <text evidence="1">The sequence shown here is derived from an EMBL/GenBank/DDBJ whole genome shotgun (WGS) entry which is preliminary data.</text>
</comment>
<accession>A0ABD3BP78</accession>
<evidence type="ECO:0000313" key="1">
    <source>
        <dbReference type="EMBL" id="KAL3619009.1"/>
    </source>
</evidence>